<dbReference type="AlphaFoldDB" id="A0A1H4Q2V1"/>
<protein>
    <submittedName>
        <fullName evidence="1">Uncharacterized protein</fullName>
    </submittedName>
</protein>
<reference evidence="1 2" key="1">
    <citation type="submission" date="2016-10" db="EMBL/GenBank/DDBJ databases">
        <authorList>
            <person name="de Groot N.N."/>
        </authorList>
    </citation>
    <scope>NUCLEOTIDE SEQUENCE [LARGE SCALE GENOMIC DNA]</scope>
    <source>
        <strain evidence="1 2">MT12</strain>
    </source>
</reference>
<dbReference type="RefSeq" id="WP_092114655.1">
    <property type="nucleotide sequence ID" value="NZ_FNTH01000001.1"/>
</dbReference>
<proteinExistence type="predicted"/>
<accession>A0A1H4Q2V1</accession>
<sequence length="71" mass="7707">MGLIVPHSDQSGVAFARFGYGDCRTTEVGRARSLVLVLDLDGTLIKDDLFDLSLFSSLCRNPLLIVHARSG</sequence>
<organism evidence="1 2">
    <name type="scientific">Bradyrhizobium erythrophlei</name>
    <dbReference type="NCBI Taxonomy" id="1437360"/>
    <lineage>
        <taxon>Bacteria</taxon>
        <taxon>Pseudomonadati</taxon>
        <taxon>Pseudomonadota</taxon>
        <taxon>Alphaproteobacteria</taxon>
        <taxon>Hyphomicrobiales</taxon>
        <taxon>Nitrobacteraceae</taxon>
        <taxon>Bradyrhizobium</taxon>
    </lineage>
</organism>
<evidence type="ECO:0000313" key="1">
    <source>
        <dbReference type="EMBL" id="SEC13931.1"/>
    </source>
</evidence>
<evidence type="ECO:0000313" key="2">
    <source>
        <dbReference type="Proteomes" id="UP000198992"/>
    </source>
</evidence>
<dbReference type="Proteomes" id="UP000198992">
    <property type="component" value="Unassembled WGS sequence"/>
</dbReference>
<dbReference type="EMBL" id="FNTH01000001">
    <property type="protein sequence ID" value="SEC13931.1"/>
    <property type="molecule type" value="Genomic_DNA"/>
</dbReference>
<gene>
    <name evidence="1" type="ORF">SAMN05444164_1123</name>
</gene>
<name>A0A1H4Q2V1_9BRAD</name>